<comment type="caution">
    <text evidence="5">The sequence shown here is derived from an EMBL/GenBank/DDBJ whole genome shotgun (WGS) entry which is preliminary data.</text>
</comment>
<evidence type="ECO:0000313" key="5">
    <source>
        <dbReference type="EMBL" id="KAF7347633.1"/>
    </source>
</evidence>
<feature type="compositionally biased region" description="Basic residues" evidence="3">
    <location>
        <begin position="304"/>
        <end position="317"/>
    </location>
</feature>
<feature type="compositionally biased region" description="Basic and acidic residues" evidence="3">
    <location>
        <begin position="97"/>
        <end position="108"/>
    </location>
</feature>
<evidence type="ECO:0000256" key="1">
    <source>
        <dbReference type="ARBA" id="ARBA00022884"/>
    </source>
</evidence>
<dbReference type="SMART" id="SM00360">
    <property type="entry name" value="RRM"/>
    <property type="match status" value="1"/>
</dbReference>
<dbReference type="PANTHER" id="PTHR23236">
    <property type="entry name" value="EUKARYOTIC TRANSLATION INITIATION FACTOR 4B/4H"/>
    <property type="match status" value="1"/>
</dbReference>
<feature type="compositionally biased region" description="Polar residues" evidence="3">
    <location>
        <begin position="274"/>
        <end position="283"/>
    </location>
</feature>
<dbReference type="GO" id="GO:0005730">
    <property type="term" value="C:nucleolus"/>
    <property type="evidence" value="ECO:0007669"/>
    <property type="project" value="TreeGrafter"/>
</dbReference>
<dbReference type="AlphaFoldDB" id="A0A8H6XU81"/>
<gene>
    <name evidence="5" type="ORF">MVEN_01520300</name>
</gene>
<dbReference type="InterPro" id="IPR000504">
    <property type="entry name" value="RRM_dom"/>
</dbReference>
<dbReference type="SUPFAM" id="SSF54928">
    <property type="entry name" value="RNA-binding domain, RBD"/>
    <property type="match status" value="1"/>
</dbReference>
<dbReference type="EMBL" id="JACAZI010000012">
    <property type="protein sequence ID" value="KAF7347633.1"/>
    <property type="molecule type" value="Genomic_DNA"/>
</dbReference>
<accession>A0A8H6XU81</accession>
<dbReference type="Pfam" id="PF00076">
    <property type="entry name" value="RRM_1"/>
    <property type="match status" value="1"/>
</dbReference>
<evidence type="ECO:0000256" key="3">
    <source>
        <dbReference type="SAM" id="MobiDB-lite"/>
    </source>
</evidence>
<keyword evidence="1 2" id="KW-0694">RNA-binding</keyword>
<evidence type="ECO:0000259" key="4">
    <source>
        <dbReference type="PROSITE" id="PS50102"/>
    </source>
</evidence>
<keyword evidence="6" id="KW-1185">Reference proteome</keyword>
<dbReference type="InterPro" id="IPR012677">
    <property type="entry name" value="Nucleotide-bd_a/b_plait_sf"/>
</dbReference>
<dbReference type="Gene3D" id="3.30.70.330">
    <property type="match status" value="1"/>
</dbReference>
<dbReference type="GO" id="GO:0042274">
    <property type="term" value="P:ribosomal small subunit biogenesis"/>
    <property type="evidence" value="ECO:0007669"/>
    <property type="project" value="TreeGrafter"/>
</dbReference>
<dbReference type="OrthoDB" id="167718at2759"/>
<dbReference type="PROSITE" id="PS50102">
    <property type="entry name" value="RRM"/>
    <property type="match status" value="1"/>
</dbReference>
<organism evidence="5 6">
    <name type="scientific">Mycena venus</name>
    <dbReference type="NCBI Taxonomy" id="2733690"/>
    <lineage>
        <taxon>Eukaryota</taxon>
        <taxon>Fungi</taxon>
        <taxon>Dikarya</taxon>
        <taxon>Basidiomycota</taxon>
        <taxon>Agaricomycotina</taxon>
        <taxon>Agaricomycetes</taxon>
        <taxon>Agaricomycetidae</taxon>
        <taxon>Agaricales</taxon>
        <taxon>Marasmiineae</taxon>
        <taxon>Mycenaceae</taxon>
        <taxon>Mycena</taxon>
    </lineage>
</organism>
<name>A0A8H6XU81_9AGAR</name>
<evidence type="ECO:0000313" key="6">
    <source>
        <dbReference type="Proteomes" id="UP000620124"/>
    </source>
</evidence>
<sequence length="339" mass="36799">MSAPQKLTKKQKKGIAFRDRKSSKSRTSHAAGPAGLEDNEVPVLEVQDLADGEVDSPEVEAGAKQGTLVDQKGKGKGKEKAKDPVVAPSPAQKKRKRDDAAADGKVDVAEQAPDGEVEAPRRKKAKGSAGEATKEAKTQVKQRFILFVGNLKYTTTAEAIKAHFAACDPPPTVRLRTPKPSSSGKPVNKSKGCAFVEFSHRNALQQGLKLHQSELEGRRINVELTVGGGGKSDTRLNKLKERNKGLFEQRKDRIEKLAKNDPSLSSVPDKPQRFSATSGLEQVQSKRRTWTVGDEDDDGETHRGGKKHAKVRGKGKGKTMGNWGQCDTGWIVYKLSHGL</sequence>
<feature type="domain" description="RRM" evidence="4">
    <location>
        <begin position="144"/>
        <end position="227"/>
    </location>
</feature>
<dbReference type="InterPro" id="IPR035979">
    <property type="entry name" value="RBD_domain_sf"/>
</dbReference>
<dbReference type="InterPro" id="IPR034228">
    <property type="entry name" value="Nop6_RRM"/>
</dbReference>
<dbReference type="GO" id="GO:0019843">
    <property type="term" value="F:rRNA binding"/>
    <property type="evidence" value="ECO:0007669"/>
    <property type="project" value="TreeGrafter"/>
</dbReference>
<dbReference type="PANTHER" id="PTHR23236:SF51">
    <property type="entry name" value="NUCLEOLAR PROTEIN 6"/>
    <property type="match status" value="1"/>
</dbReference>
<evidence type="ECO:0000256" key="2">
    <source>
        <dbReference type="PROSITE-ProRule" id="PRU00176"/>
    </source>
</evidence>
<dbReference type="Proteomes" id="UP000620124">
    <property type="component" value="Unassembled WGS sequence"/>
</dbReference>
<proteinExistence type="predicted"/>
<dbReference type="CDD" id="cd12400">
    <property type="entry name" value="RRM_Nop6"/>
    <property type="match status" value="1"/>
</dbReference>
<protein>
    <submittedName>
        <fullName evidence="5">RRM domain-containing protein</fullName>
    </submittedName>
</protein>
<feature type="compositionally biased region" description="Basic and acidic residues" evidence="3">
    <location>
        <begin position="71"/>
        <end position="83"/>
    </location>
</feature>
<feature type="region of interest" description="Disordered" evidence="3">
    <location>
        <begin position="259"/>
        <end position="320"/>
    </location>
</feature>
<reference evidence="5" key="1">
    <citation type="submission" date="2020-05" db="EMBL/GenBank/DDBJ databases">
        <title>Mycena genomes resolve the evolution of fungal bioluminescence.</title>
        <authorList>
            <person name="Tsai I.J."/>
        </authorList>
    </citation>
    <scope>NUCLEOTIDE SEQUENCE</scope>
    <source>
        <strain evidence="5">CCC161011</strain>
    </source>
</reference>
<feature type="region of interest" description="Disordered" evidence="3">
    <location>
        <begin position="1"/>
        <end position="135"/>
    </location>
</feature>
<feature type="compositionally biased region" description="Acidic residues" evidence="3">
    <location>
        <begin position="48"/>
        <end position="58"/>
    </location>
</feature>